<dbReference type="SUPFAM" id="SSF46626">
    <property type="entry name" value="Cytochrome c"/>
    <property type="match status" value="1"/>
</dbReference>
<reference evidence="10" key="1">
    <citation type="journal article" date="2019" name="Int. J. Syst. Evol. Microbiol.">
        <title>The Global Catalogue of Microorganisms (GCM) 10K type strain sequencing project: providing services to taxonomists for standard genome sequencing and annotation.</title>
        <authorList>
            <consortium name="The Broad Institute Genomics Platform"/>
            <consortium name="The Broad Institute Genome Sequencing Center for Infectious Disease"/>
            <person name="Wu L."/>
            <person name="Ma J."/>
        </authorList>
    </citation>
    <scope>NUCLEOTIDE SEQUENCE [LARGE SCALE GENOMIC DNA]</scope>
    <source>
        <strain evidence="10">JCM 18715</strain>
    </source>
</reference>
<keyword evidence="4" id="KW-0249">Electron transport</keyword>
<feature type="domain" description="Cytochrome c" evidence="8">
    <location>
        <begin position="19"/>
        <end position="105"/>
    </location>
</feature>
<evidence type="ECO:0000313" key="9">
    <source>
        <dbReference type="EMBL" id="GAA5158837.1"/>
    </source>
</evidence>
<evidence type="ECO:0000313" key="10">
    <source>
        <dbReference type="Proteomes" id="UP001500547"/>
    </source>
</evidence>
<organism evidence="9 10">
    <name type="scientific">Viridibacterium curvum</name>
    <dbReference type="NCBI Taxonomy" id="1101404"/>
    <lineage>
        <taxon>Bacteria</taxon>
        <taxon>Pseudomonadati</taxon>
        <taxon>Pseudomonadota</taxon>
        <taxon>Betaproteobacteria</taxon>
        <taxon>Rhodocyclales</taxon>
        <taxon>Rhodocyclaceae</taxon>
        <taxon>Viridibacterium</taxon>
    </lineage>
</organism>
<dbReference type="EMBL" id="BAABLD010000002">
    <property type="protein sequence ID" value="GAA5158837.1"/>
    <property type="molecule type" value="Genomic_DNA"/>
</dbReference>
<keyword evidence="3 6" id="KW-0479">Metal-binding</keyword>
<comment type="caution">
    <text evidence="9">The sequence shown here is derived from an EMBL/GenBank/DDBJ whole genome shotgun (WGS) entry which is preliminary data.</text>
</comment>
<dbReference type="PROSITE" id="PS51007">
    <property type="entry name" value="CYTC"/>
    <property type="match status" value="1"/>
</dbReference>
<accession>A0ABP9QAX3</accession>
<evidence type="ECO:0000256" key="5">
    <source>
        <dbReference type="ARBA" id="ARBA00023004"/>
    </source>
</evidence>
<dbReference type="PANTHER" id="PTHR33751:SF9">
    <property type="entry name" value="CYTOCHROME C4"/>
    <property type="match status" value="1"/>
</dbReference>
<name>A0ABP9QAX3_9RHOO</name>
<keyword evidence="7" id="KW-0732">Signal</keyword>
<evidence type="ECO:0000256" key="4">
    <source>
        <dbReference type="ARBA" id="ARBA00022982"/>
    </source>
</evidence>
<evidence type="ECO:0000256" key="6">
    <source>
        <dbReference type="PROSITE-ProRule" id="PRU00433"/>
    </source>
</evidence>
<proteinExistence type="predicted"/>
<evidence type="ECO:0000256" key="2">
    <source>
        <dbReference type="ARBA" id="ARBA00022617"/>
    </source>
</evidence>
<protein>
    <recommendedName>
        <fullName evidence="8">Cytochrome c domain-containing protein</fullName>
    </recommendedName>
</protein>
<dbReference type="PANTHER" id="PTHR33751">
    <property type="entry name" value="CBB3-TYPE CYTOCHROME C OXIDASE SUBUNIT FIXP"/>
    <property type="match status" value="1"/>
</dbReference>
<evidence type="ECO:0000256" key="1">
    <source>
        <dbReference type="ARBA" id="ARBA00022448"/>
    </source>
</evidence>
<evidence type="ECO:0000256" key="3">
    <source>
        <dbReference type="ARBA" id="ARBA00022723"/>
    </source>
</evidence>
<evidence type="ECO:0000259" key="8">
    <source>
        <dbReference type="PROSITE" id="PS51007"/>
    </source>
</evidence>
<keyword evidence="5 6" id="KW-0408">Iron</keyword>
<feature type="chain" id="PRO_5047085097" description="Cytochrome c domain-containing protein" evidence="7">
    <location>
        <begin position="22"/>
        <end position="105"/>
    </location>
</feature>
<keyword evidence="1" id="KW-0813">Transport</keyword>
<sequence>MKTKALILAASLGLTTLTAHAAEGRPEIAKKKISMCIGCHGIPGYQVTFPTTYKVPKLGGQHAAYIVSALQAYKSGDRKHPDMNSIAASLSEQDMADIAAYYAKK</sequence>
<dbReference type="Gene3D" id="1.10.760.10">
    <property type="entry name" value="Cytochrome c-like domain"/>
    <property type="match status" value="1"/>
</dbReference>
<keyword evidence="10" id="KW-1185">Reference proteome</keyword>
<gene>
    <name evidence="9" type="ORF">GCM10025770_04010</name>
</gene>
<keyword evidence="2 6" id="KW-0349">Heme</keyword>
<dbReference type="InterPro" id="IPR009056">
    <property type="entry name" value="Cyt_c-like_dom"/>
</dbReference>
<evidence type="ECO:0000256" key="7">
    <source>
        <dbReference type="SAM" id="SignalP"/>
    </source>
</evidence>
<feature type="signal peptide" evidence="7">
    <location>
        <begin position="1"/>
        <end position="21"/>
    </location>
</feature>
<dbReference type="InterPro" id="IPR050597">
    <property type="entry name" value="Cytochrome_c_Oxidase_Subunit"/>
</dbReference>
<dbReference type="InterPro" id="IPR036909">
    <property type="entry name" value="Cyt_c-like_dom_sf"/>
</dbReference>
<dbReference type="RefSeq" id="WP_345531157.1">
    <property type="nucleotide sequence ID" value="NZ_BAABLD010000002.1"/>
</dbReference>
<dbReference type="Pfam" id="PF00034">
    <property type="entry name" value="Cytochrom_C"/>
    <property type="match status" value="1"/>
</dbReference>
<dbReference type="Proteomes" id="UP001500547">
    <property type="component" value="Unassembled WGS sequence"/>
</dbReference>